<dbReference type="AlphaFoldDB" id="A0A0C6PCZ7"/>
<dbReference type="PANTHER" id="PTHR34406">
    <property type="entry name" value="PROTEIN YCEI"/>
    <property type="match status" value="1"/>
</dbReference>
<dbReference type="Proteomes" id="UP000007564">
    <property type="component" value="Chromosome"/>
</dbReference>
<dbReference type="OrthoDB" id="9811006at2"/>
<reference evidence="3 4" key="1">
    <citation type="journal article" date="2012" name="BMC Genomics">
        <title>Comparative genomics of the classical Bordetella subspecies: the evolution and exchange of virulence-associated diversity amongst closely related pathogens.</title>
        <authorList>
            <person name="Park J."/>
            <person name="Zhang Y."/>
            <person name="Buboltz A.M."/>
            <person name="Zhang X."/>
            <person name="Schuster S.C."/>
            <person name="Ahuja U."/>
            <person name="Liu M."/>
            <person name="Miller J.F."/>
            <person name="Sebaihia M."/>
            <person name="Bentley S.D."/>
            <person name="Parkhill J."/>
            <person name="Harvill E.T."/>
        </authorList>
    </citation>
    <scope>NUCLEOTIDE SEQUENCE [LARGE SCALE GENOMIC DNA]</scope>
    <source>
        <strain evidence="3 4">253</strain>
    </source>
</reference>
<keyword evidence="1" id="KW-0732">Signal</keyword>
<dbReference type="RefSeq" id="WP_015064971.1">
    <property type="nucleotide sequence ID" value="NC_019382.1"/>
</dbReference>
<feature type="chain" id="PRO_5002190206" evidence="1">
    <location>
        <begin position="24"/>
        <end position="196"/>
    </location>
</feature>
<dbReference type="KEGG" id="bbh:BN112_4280"/>
<name>A0A0C6PCZ7_BORBO</name>
<feature type="signal peptide" evidence="1">
    <location>
        <begin position="1"/>
        <end position="23"/>
    </location>
</feature>
<dbReference type="InterPro" id="IPR036761">
    <property type="entry name" value="TTHA0802/YceI-like_sf"/>
</dbReference>
<gene>
    <name evidence="3" type="ORF">BN112_4280</name>
</gene>
<dbReference type="SMART" id="SM00867">
    <property type="entry name" value="YceI"/>
    <property type="match status" value="1"/>
</dbReference>
<dbReference type="PANTHER" id="PTHR34406:SF1">
    <property type="entry name" value="PROTEIN YCEI"/>
    <property type="match status" value="1"/>
</dbReference>
<evidence type="ECO:0000313" key="3">
    <source>
        <dbReference type="EMBL" id="CCJ56194.1"/>
    </source>
</evidence>
<dbReference type="Gene3D" id="2.40.128.110">
    <property type="entry name" value="Lipid/polyisoprenoid-binding, YceI-like"/>
    <property type="match status" value="1"/>
</dbReference>
<evidence type="ECO:0000256" key="1">
    <source>
        <dbReference type="SAM" id="SignalP"/>
    </source>
</evidence>
<dbReference type="Pfam" id="PF04264">
    <property type="entry name" value="YceI"/>
    <property type="match status" value="1"/>
</dbReference>
<sequence>MKKNYPAYFAATLLALAGLSAQAAPVDYQIDPEHTEIVVTWDHLGFSKPTAHAGGVTGVVRYDAASLADSAVDLRIPVSKLTSHVPKLDGMLQGVQFFEAARYPDIRFKSTSVTDRGDGRLQIDGILRIKGIDKPVVLQARRNGQGMHPMAQRPAIGFDATTTLKRSDFGVDAFAPDVSDEVQLRITIEAVAEAAR</sequence>
<dbReference type="EMBL" id="HE965806">
    <property type="protein sequence ID" value="CCJ56194.1"/>
    <property type="molecule type" value="Genomic_DNA"/>
</dbReference>
<organism evidence="3 4">
    <name type="scientific">Bordetella bronchiseptica 253</name>
    <dbReference type="NCBI Taxonomy" id="568707"/>
    <lineage>
        <taxon>Bacteria</taxon>
        <taxon>Pseudomonadati</taxon>
        <taxon>Pseudomonadota</taxon>
        <taxon>Betaproteobacteria</taxon>
        <taxon>Burkholderiales</taxon>
        <taxon>Alcaligenaceae</taxon>
        <taxon>Bordetella</taxon>
    </lineage>
</organism>
<accession>A0A0C6PCZ7</accession>
<dbReference type="HOGENOM" id="CLU_071003_1_2_4"/>
<dbReference type="InterPro" id="IPR007372">
    <property type="entry name" value="Lipid/polyisoprenoid-bd_YceI"/>
</dbReference>
<evidence type="ECO:0000259" key="2">
    <source>
        <dbReference type="SMART" id="SM00867"/>
    </source>
</evidence>
<evidence type="ECO:0000313" key="4">
    <source>
        <dbReference type="Proteomes" id="UP000007564"/>
    </source>
</evidence>
<feature type="domain" description="Lipid/polyisoprenoid-binding YceI-like" evidence="2">
    <location>
        <begin position="27"/>
        <end position="191"/>
    </location>
</feature>
<protein>
    <submittedName>
        <fullName evidence="3">Putative exported protein</fullName>
    </submittedName>
</protein>
<dbReference type="SUPFAM" id="SSF101874">
    <property type="entry name" value="YceI-like"/>
    <property type="match status" value="1"/>
</dbReference>
<proteinExistence type="predicted"/>